<comment type="caution">
    <text evidence="10">The sequence shown here is derived from an EMBL/GenBank/DDBJ whole genome shotgun (WGS) entry which is preliminary data.</text>
</comment>
<dbReference type="Pfam" id="PF00528">
    <property type="entry name" value="BPD_transp_1"/>
    <property type="match status" value="1"/>
</dbReference>
<evidence type="ECO:0000256" key="3">
    <source>
        <dbReference type="ARBA" id="ARBA00022448"/>
    </source>
</evidence>
<dbReference type="RefSeq" id="WP_307155077.1">
    <property type="nucleotide sequence ID" value="NZ_JAUSUK010000002.1"/>
</dbReference>
<keyword evidence="11" id="KW-1185">Reference proteome</keyword>
<sequence>MRSLSTVDLIAFLYGFQWTLVLVVLSFFFGGLLGLVLALLRTSPFLPLRLFAALILQVVQGVPLLALLMFFYFGMPVFLGVEVPSLAAVTVAFSIYSGVFLGEIWRGGIQAVKFTQWEAGASLGLSRYEQFRFIIAPQALKISLPATVGFLVQLIKGTSLAAVVGFVELTRAGQIAAAATFQQILVYSIVAAVYFAICFPLTTWSRSLEARLNGTG</sequence>
<feature type="domain" description="ABC transmembrane type-1" evidence="9">
    <location>
        <begin position="16"/>
        <end position="202"/>
    </location>
</feature>
<proteinExistence type="inferred from homology"/>
<dbReference type="InterPro" id="IPR010065">
    <property type="entry name" value="AA_ABC_transptr_permease_3TM"/>
</dbReference>
<keyword evidence="3 8" id="KW-0813">Transport</keyword>
<dbReference type="CDD" id="cd06261">
    <property type="entry name" value="TM_PBP2"/>
    <property type="match status" value="1"/>
</dbReference>
<dbReference type="InterPro" id="IPR043429">
    <property type="entry name" value="ArtM/GltK/GlnP/TcyL/YhdX-like"/>
</dbReference>
<dbReference type="InterPro" id="IPR000515">
    <property type="entry name" value="MetI-like"/>
</dbReference>
<keyword evidence="5 8" id="KW-0812">Transmembrane</keyword>
<reference evidence="10 11" key="1">
    <citation type="submission" date="2023-07" db="EMBL/GenBank/DDBJ databases">
        <title>Genomic Encyclopedia of Type Strains, Phase IV (KMG-IV): sequencing the most valuable type-strain genomes for metagenomic binning, comparative biology and taxonomic classification.</title>
        <authorList>
            <person name="Goeker M."/>
        </authorList>
    </citation>
    <scope>NUCLEOTIDE SEQUENCE [LARGE SCALE GENOMIC DNA]</scope>
    <source>
        <strain evidence="10 11">DSM 11549</strain>
    </source>
</reference>
<keyword evidence="6 8" id="KW-1133">Transmembrane helix</keyword>
<dbReference type="EMBL" id="JAUSUK010000002">
    <property type="protein sequence ID" value="MDQ0326981.1"/>
    <property type="molecule type" value="Genomic_DNA"/>
</dbReference>
<dbReference type="InterPro" id="IPR035906">
    <property type="entry name" value="MetI-like_sf"/>
</dbReference>
<evidence type="ECO:0000313" key="11">
    <source>
        <dbReference type="Proteomes" id="UP001230253"/>
    </source>
</evidence>
<evidence type="ECO:0000256" key="4">
    <source>
        <dbReference type="ARBA" id="ARBA00022475"/>
    </source>
</evidence>
<evidence type="ECO:0000256" key="7">
    <source>
        <dbReference type="ARBA" id="ARBA00023136"/>
    </source>
</evidence>
<evidence type="ECO:0000256" key="5">
    <source>
        <dbReference type="ARBA" id="ARBA00022692"/>
    </source>
</evidence>
<organism evidence="10 11">
    <name type="scientific">Rhodopseudomonas julia</name>
    <dbReference type="NCBI Taxonomy" id="200617"/>
    <lineage>
        <taxon>Bacteria</taxon>
        <taxon>Pseudomonadati</taxon>
        <taxon>Pseudomonadota</taxon>
        <taxon>Alphaproteobacteria</taxon>
        <taxon>Hyphomicrobiales</taxon>
        <taxon>Nitrobacteraceae</taxon>
        <taxon>Rhodopseudomonas</taxon>
    </lineage>
</organism>
<name>A0ABU0C8Y3_9BRAD</name>
<evidence type="ECO:0000256" key="2">
    <source>
        <dbReference type="ARBA" id="ARBA00010072"/>
    </source>
</evidence>
<evidence type="ECO:0000313" key="10">
    <source>
        <dbReference type="EMBL" id="MDQ0326981.1"/>
    </source>
</evidence>
<dbReference type="SUPFAM" id="SSF161098">
    <property type="entry name" value="MetI-like"/>
    <property type="match status" value="1"/>
</dbReference>
<evidence type="ECO:0000259" key="9">
    <source>
        <dbReference type="PROSITE" id="PS50928"/>
    </source>
</evidence>
<evidence type="ECO:0000256" key="1">
    <source>
        <dbReference type="ARBA" id="ARBA00004429"/>
    </source>
</evidence>
<dbReference type="PROSITE" id="PS50928">
    <property type="entry name" value="ABC_TM1"/>
    <property type="match status" value="1"/>
</dbReference>
<gene>
    <name evidence="10" type="ORF">J2R99_002850</name>
</gene>
<protein>
    <submittedName>
        <fullName evidence="10">Polar amino acid transport system permease protein</fullName>
    </submittedName>
</protein>
<feature type="transmembrane region" description="Helical" evidence="8">
    <location>
        <begin position="85"/>
        <end position="105"/>
    </location>
</feature>
<dbReference type="Proteomes" id="UP001230253">
    <property type="component" value="Unassembled WGS sequence"/>
</dbReference>
<evidence type="ECO:0000256" key="6">
    <source>
        <dbReference type="ARBA" id="ARBA00022989"/>
    </source>
</evidence>
<evidence type="ECO:0000256" key="8">
    <source>
        <dbReference type="RuleBase" id="RU363032"/>
    </source>
</evidence>
<dbReference type="Gene3D" id="1.10.3720.10">
    <property type="entry name" value="MetI-like"/>
    <property type="match status" value="1"/>
</dbReference>
<comment type="subcellular location">
    <subcellularLocation>
        <location evidence="1">Cell inner membrane</location>
        <topology evidence="1">Multi-pass membrane protein</topology>
    </subcellularLocation>
    <subcellularLocation>
        <location evidence="8">Cell membrane</location>
        <topology evidence="8">Multi-pass membrane protein</topology>
    </subcellularLocation>
</comment>
<dbReference type="PANTHER" id="PTHR30614">
    <property type="entry name" value="MEMBRANE COMPONENT OF AMINO ACID ABC TRANSPORTER"/>
    <property type="match status" value="1"/>
</dbReference>
<comment type="similarity">
    <text evidence="2">Belongs to the binding-protein-dependent transport system permease family. HisMQ subfamily.</text>
</comment>
<dbReference type="PANTHER" id="PTHR30614:SF34">
    <property type="entry name" value="BLR6398 PROTEIN"/>
    <property type="match status" value="1"/>
</dbReference>
<accession>A0ABU0C8Y3</accession>
<feature type="transmembrane region" description="Helical" evidence="8">
    <location>
        <begin position="142"/>
        <end position="164"/>
    </location>
</feature>
<dbReference type="NCBIfam" id="TIGR01726">
    <property type="entry name" value="HEQRo_perm_3TM"/>
    <property type="match status" value="1"/>
</dbReference>
<feature type="transmembrane region" description="Helical" evidence="8">
    <location>
        <begin position="50"/>
        <end position="73"/>
    </location>
</feature>
<keyword evidence="4" id="KW-1003">Cell membrane</keyword>
<feature type="transmembrane region" description="Helical" evidence="8">
    <location>
        <begin position="184"/>
        <end position="204"/>
    </location>
</feature>
<feature type="transmembrane region" description="Helical" evidence="8">
    <location>
        <begin position="12"/>
        <end position="38"/>
    </location>
</feature>
<keyword evidence="7 8" id="KW-0472">Membrane</keyword>